<evidence type="ECO:0000313" key="2">
    <source>
        <dbReference type="Proteomes" id="UP001152320"/>
    </source>
</evidence>
<name>A0A9Q1CT21_HOLLE</name>
<dbReference type="OrthoDB" id="10263978at2759"/>
<gene>
    <name evidence="1" type="ORF">HOLleu_04273</name>
</gene>
<dbReference type="EMBL" id="JAIZAY010000001">
    <property type="protein sequence ID" value="KAJ8050898.1"/>
    <property type="molecule type" value="Genomic_DNA"/>
</dbReference>
<protein>
    <submittedName>
        <fullName evidence="1">Uncharacterized protein</fullName>
    </submittedName>
</protein>
<accession>A0A9Q1CT21</accession>
<comment type="caution">
    <text evidence="1">The sequence shown here is derived from an EMBL/GenBank/DDBJ whole genome shotgun (WGS) entry which is preliminary data.</text>
</comment>
<dbReference type="Proteomes" id="UP001152320">
    <property type="component" value="Chromosome 1"/>
</dbReference>
<dbReference type="AlphaFoldDB" id="A0A9Q1CT21"/>
<proteinExistence type="predicted"/>
<organism evidence="1 2">
    <name type="scientific">Holothuria leucospilota</name>
    <name type="common">Black long sea cucumber</name>
    <name type="synonym">Mertensiothuria leucospilota</name>
    <dbReference type="NCBI Taxonomy" id="206669"/>
    <lineage>
        <taxon>Eukaryota</taxon>
        <taxon>Metazoa</taxon>
        <taxon>Echinodermata</taxon>
        <taxon>Eleutherozoa</taxon>
        <taxon>Echinozoa</taxon>
        <taxon>Holothuroidea</taxon>
        <taxon>Aspidochirotacea</taxon>
        <taxon>Aspidochirotida</taxon>
        <taxon>Holothuriidae</taxon>
        <taxon>Holothuria</taxon>
    </lineage>
</organism>
<reference evidence="1" key="1">
    <citation type="submission" date="2021-10" db="EMBL/GenBank/DDBJ databases">
        <title>Tropical sea cucumber genome reveals ecological adaptation and Cuvierian tubules defense mechanism.</title>
        <authorList>
            <person name="Chen T."/>
        </authorList>
    </citation>
    <scope>NUCLEOTIDE SEQUENCE</scope>
    <source>
        <strain evidence="1">Nanhai2018</strain>
        <tissue evidence="1">Muscle</tissue>
    </source>
</reference>
<evidence type="ECO:0000313" key="1">
    <source>
        <dbReference type="EMBL" id="KAJ8050898.1"/>
    </source>
</evidence>
<sequence length="51" mass="5748">MGEKSCASVRVLLQHMCVKVPDNAEYRALVSSEVAIILQRLPDEVQGRFME</sequence>
<keyword evidence="2" id="KW-1185">Reference proteome</keyword>